<dbReference type="InterPro" id="IPR036388">
    <property type="entry name" value="WH-like_DNA-bd_sf"/>
</dbReference>
<evidence type="ECO:0000259" key="1">
    <source>
        <dbReference type="Pfam" id="PF18480"/>
    </source>
</evidence>
<dbReference type="PANTHER" id="PTHR34849:SF3">
    <property type="entry name" value="SSR2962 PROTEIN"/>
    <property type="match status" value="1"/>
</dbReference>
<dbReference type="EMBL" id="JANUCP010000001">
    <property type="protein sequence ID" value="MCS3918446.1"/>
    <property type="molecule type" value="Genomic_DNA"/>
</dbReference>
<dbReference type="Pfam" id="PF04255">
    <property type="entry name" value="DUF433"/>
    <property type="match status" value="1"/>
</dbReference>
<feature type="domain" description="DUF5615" evidence="1">
    <location>
        <begin position="80"/>
        <end position="146"/>
    </location>
</feature>
<organism evidence="2 3">
    <name type="scientific">Candidatus Fervidibacter sacchari</name>
    <dbReference type="NCBI Taxonomy" id="1448929"/>
    <lineage>
        <taxon>Bacteria</taxon>
        <taxon>Candidatus Fervidibacterota</taxon>
        <taxon>Candidatus Fervidibacter</taxon>
    </lineage>
</organism>
<name>A0ABT2ELW4_9BACT</name>
<dbReference type="Gene3D" id="1.10.10.10">
    <property type="entry name" value="Winged helix-like DNA-binding domain superfamily/Winged helix DNA-binding domain"/>
    <property type="match status" value="1"/>
</dbReference>
<dbReference type="InterPro" id="IPR009057">
    <property type="entry name" value="Homeodomain-like_sf"/>
</dbReference>
<sequence>MDDRQLLKRITVNPKIFGGKPTIRGLRIKVESTLALLEQEVTPDKILSDYPDLEPEDIRACLAYVRCLVAKDRHGGGMKMRFLVDVCAGKELADWLREQGHDVKEVRERDPRMTDDKILNWAKAEGRVIVTVDKDFGELVVVQGEKNPFRHCPSA</sequence>
<comment type="caution">
    <text evidence="2">The sequence shown here is derived from an EMBL/GenBank/DDBJ whole genome shotgun (WGS) entry which is preliminary data.</text>
</comment>
<dbReference type="Pfam" id="PF18480">
    <property type="entry name" value="DUF5615"/>
    <property type="match status" value="1"/>
</dbReference>
<protein>
    <submittedName>
        <fullName evidence="2">Uncharacterized protein (DUF433 family)</fullName>
    </submittedName>
</protein>
<reference evidence="2 3" key="1">
    <citation type="submission" date="2022-08" db="EMBL/GenBank/DDBJ databases">
        <title>Bacterial and archaeal communities from various locations to study Microbial Dark Matter (Phase II).</title>
        <authorList>
            <person name="Stepanauskas R."/>
        </authorList>
    </citation>
    <scope>NUCLEOTIDE SEQUENCE [LARGE SCALE GENOMIC DNA]</scope>
    <source>
        <strain evidence="2 3">PD1</strain>
    </source>
</reference>
<dbReference type="Proteomes" id="UP001204798">
    <property type="component" value="Unassembled WGS sequence"/>
</dbReference>
<evidence type="ECO:0000313" key="3">
    <source>
        <dbReference type="Proteomes" id="UP001204798"/>
    </source>
</evidence>
<dbReference type="InterPro" id="IPR041049">
    <property type="entry name" value="DUF5615"/>
</dbReference>
<dbReference type="SUPFAM" id="SSF46689">
    <property type="entry name" value="Homeodomain-like"/>
    <property type="match status" value="1"/>
</dbReference>
<evidence type="ECO:0000313" key="2">
    <source>
        <dbReference type="EMBL" id="MCS3918446.1"/>
    </source>
</evidence>
<dbReference type="RefSeq" id="WP_310473604.1">
    <property type="nucleotide sequence ID" value="NZ_CP130454.1"/>
</dbReference>
<accession>A0ABT2ELW4</accession>
<dbReference type="PANTHER" id="PTHR34849">
    <property type="entry name" value="SSL5025 PROTEIN"/>
    <property type="match status" value="1"/>
</dbReference>
<dbReference type="InterPro" id="IPR007367">
    <property type="entry name" value="DUF433"/>
</dbReference>
<keyword evidence="3" id="KW-1185">Reference proteome</keyword>
<proteinExistence type="predicted"/>
<gene>
    <name evidence="2" type="ORF">M2350_000843</name>
</gene>